<evidence type="ECO:0000313" key="2">
    <source>
        <dbReference type="Proteomes" id="UP001428341"/>
    </source>
</evidence>
<comment type="caution">
    <text evidence="1">The sequence shown here is derived from an EMBL/GenBank/DDBJ whole genome shotgun (WGS) entry which is preliminary data.</text>
</comment>
<sequence length="58" mass="6215">MDISKAMQVLTMAVFVAIFLLMSSKMATAMLSDAGPETILGRRALLADYNTTGRGGYN</sequence>
<keyword evidence="2" id="KW-1185">Reference proteome</keyword>
<dbReference type="AlphaFoldDB" id="A0AAP0MPL4"/>
<accession>A0AAP0MPL4</accession>
<dbReference type="Proteomes" id="UP001428341">
    <property type="component" value="Unassembled WGS sequence"/>
</dbReference>
<name>A0AAP0MPL4_9ROSI</name>
<reference evidence="1 2" key="1">
    <citation type="submission" date="2024-05" db="EMBL/GenBank/DDBJ databases">
        <title>Haplotype-resolved chromosome-level genome assembly of Huyou (Citrus changshanensis).</title>
        <authorList>
            <person name="Miao C."/>
            <person name="Chen W."/>
            <person name="Wu Y."/>
            <person name="Wang L."/>
            <person name="Zhao S."/>
            <person name="Grierson D."/>
            <person name="Xu C."/>
            <person name="Chen K."/>
        </authorList>
    </citation>
    <scope>NUCLEOTIDE SEQUENCE [LARGE SCALE GENOMIC DNA]</scope>
    <source>
        <strain evidence="1">01-14</strain>
        <tissue evidence="1">Leaf</tissue>
    </source>
</reference>
<gene>
    <name evidence="1" type="ORF">WN944_008336</name>
</gene>
<proteinExistence type="predicted"/>
<organism evidence="1 2">
    <name type="scientific">Citrus x changshan-huyou</name>
    <dbReference type="NCBI Taxonomy" id="2935761"/>
    <lineage>
        <taxon>Eukaryota</taxon>
        <taxon>Viridiplantae</taxon>
        <taxon>Streptophyta</taxon>
        <taxon>Embryophyta</taxon>
        <taxon>Tracheophyta</taxon>
        <taxon>Spermatophyta</taxon>
        <taxon>Magnoliopsida</taxon>
        <taxon>eudicotyledons</taxon>
        <taxon>Gunneridae</taxon>
        <taxon>Pentapetalae</taxon>
        <taxon>rosids</taxon>
        <taxon>malvids</taxon>
        <taxon>Sapindales</taxon>
        <taxon>Rutaceae</taxon>
        <taxon>Aurantioideae</taxon>
        <taxon>Citrus</taxon>
    </lineage>
</organism>
<dbReference type="EMBL" id="JBCGBO010000003">
    <property type="protein sequence ID" value="KAK9216327.1"/>
    <property type="molecule type" value="Genomic_DNA"/>
</dbReference>
<evidence type="ECO:0000313" key="1">
    <source>
        <dbReference type="EMBL" id="KAK9216327.1"/>
    </source>
</evidence>
<protein>
    <submittedName>
        <fullName evidence="1">Uncharacterized protein</fullName>
    </submittedName>
</protein>